<sequence length="423" mass="46071">MSEEKAGMRHWTGKQWLVLIGLWVSFLVSFITRLSWSSLMPIVNKSLHFTVSQGTSYVTWFYIGYTITVLPGGILADKLGYRKMVLASVAGNFIFMALMCFMQGYWSGLTFRFLLGLASGPDLAACMGMLTDWFSEKDRATANGIFVTCTSFGLTIVNAYAPAVATTHGWRMAMAITAVLPLLVFIFAVFALRGKAPYAVDKNKEVAKKKQTQSVWEMLRKVATNRNIILLSIIGILTNGAKWGVTNWMNLFIVSHLGYTAVQAGQAMAWYGVASLIAMVFAGWLSDHVKMSRGKLAAWLMLVFTPALIGLALCPGNNMVALYFWAGLVGMGSFGYSTIVNLLDAEVVPPELKSTGVGFVNVFNQAGSFVFPMILGSLLTATGSYVTSFLVVSIAPFLGFVACLFVKENQETLSAGHVDADAE</sequence>
<comment type="caution">
    <text evidence="8">The sequence shown here is derived from an EMBL/GenBank/DDBJ whole genome shotgun (WGS) entry which is preliminary data.</text>
</comment>
<dbReference type="PANTHER" id="PTHR43826:SF3">
    <property type="entry name" value="GLUCOSE-6-PHOSPHATE EXCHANGER SLC37A4"/>
    <property type="match status" value="1"/>
</dbReference>
<evidence type="ECO:0000256" key="1">
    <source>
        <dbReference type="ARBA" id="ARBA00004651"/>
    </source>
</evidence>
<evidence type="ECO:0000256" key="4">
    <source>
        <dbReference type="ARBA" id="ARBA00022989"/>
    </source>
</evidence>
<dbReference type="InterPro" id="IPR020846">
    <property type="entry name" value="MFS_dom"/>
</dbReference>
<feature type="transmembrane region" description="Helical" evidence="6">
    <location>
        <begin position="322"/>
        <end position="343"/>
    </location>
</feature>
<dbReference type="EMBL" id="AFTL01000019">
    <property type="protein sequence ID" value="EGS36070.1"/>
    <property type="molecule type" value="Genomic_DNA"/>
</dbReference>
<dbReference type="PIRSF" id="PIRSF002808">
    <property type="entry name" value="Hexose_phosphate_transp"/>
    <property type="match status" value="1"/>
</dbReference>
<feature type="domain" description="Major facilitator superfamily (MFS) profile" evidence="7">
    <location>
        <begin position="17"/>
        <end position="411"/>
    </location>
</feature>
<protein>
    <submittedName>
        <fullName evidence="8">Transporter, major facilitator family protein</fullName>
    </submittedName>
</protein>
<evidence type="ECO:0000256" key="2">
    <source>
        <dbReference type="ARBA" id="ARBA00022448"/>
    </source>
</evidence>
<gene>
    <name evidence="8" type="ORF">HMPREF9102_0966</name>
</gene>
<evidence type="ECO:0000313" key="8">
    <source>
        <dbReference type="EMBL" id="EGS36070.1"/>
    </source>
</evidence>
<dbReference type="SUPFAM" id="SSF103473">
    <property type="entry name" value="MFS general substrate transporter"/>
    <property type="match status" value="1"/>
</dbReference>
<keyword evidence="3 6" id="KW-0812">Transmembrane</keyword>
<comment type="subcellular location">
    <subcellularLocation>
        <location evidence="1">Cell membrane</location>
        <topology evidence="1">Multi-pass membrane protein</topology>
    </subcellularLocation>
</comment>
<accession>A0ABP2L7N3</accession>
<feature type="transmembrane region" description="Helical" evidence="6">
    <location>
        <begin position="355"/>
        <end position="379"/>
    </location>
</feature>
<feature type="transmembrane region" description="Helical" evidence="6">
    <location>
        <begin position="85"/>
        <end position="105"/>
    </location>
</feature>
<evidence type="ECO:0000256" key="6">
    <source>
        <dbReference type="SAM" id="Phobius"/>
    </source>
</evidence>
<feature type="transmembrane region" description="Helical" evidence="6">
    <location>
        <begin position="385"/>
        <end position="406"/>
    </location>
</feature>
<feature type="transmembrane region" description="Helical" evidence="6">
    <location>
        <begin position="268"/>
        <end position="285"/>
    </location>
</feature>
<feature type="transmembrane region" description="Helical" evidence="6">
    <location>
        <begin position="297"/>
        <end position="316"/>
    </location>
</feature>
<organism evidence="8 9">
    <name type="scientific">Limosilactobacillus oris F0423</name>
    <dbReference type="NCBI Taxonomy" id="944562"/>
    <lineage>
        <taxon>Bacteria</taxon>
        <taxon>Bacillati</taxon>
        <taxon>Bacillota</taxon>
        <taxon>Bacilli</taxon>
        <taxon>Lactobacillales</taxon>
        <taxon>Lactobacillaceae</taxon>
        <taxon>Limosilactobacillus</taxon>
    </lineage>
</organism>
<dbReference type="Proteomes" id="UP000006035">
    <property type="component" value="Unassembled WGS sequence"/>
</dbReference>
<evidence type="ECO:0000256" key="3">
    <source>
        <dbReference type="ARBA" id="ARBA00022692"/>
    </source>
</evidence>
<evidence type="ECO:0000256" key="5">
    <source>
        <dbReference type="ARBA" id="ARBA00023136"/>
    </source>
</evidence>
<reference evidence="8 9" key="1">
    <citation type="submission" date="2011-05" db="EMBL/GenBank/DDBJ databases">
        <authorList>
            <person name="Durkin A.S."/>
            <person name="Kim M."/>
            <person name="Radune D."/>
            <person name="Hostetler J."/>
            <person name="Torralba M."/>
            <person name="Gillis M."/>
            <person name="Methe B."/>
            <person name="Sutton G."/>
            <person name="Nelson K.E."/>
        </authorList>
    </citation>
    <scope>NUCLEOTIDE SEQUENCE [LARGE SCALE GENOMIC DNA]</scope>
    <source>
        <strain evidence="8 9">F0423</strain>
    </source>
</reference>
<evidence type="ECO:0000259" key="7">
    <source>
        <dbReference type="PROSITE" id="PS50850"/>
    </source>
</evidence>
<dbReference type="RefSeq" id="WP_003716132.1">
    <property type="nucleotide sequence ID" value="NZ_AFTL01000019.1"/>
</dbReference>
<keyword evidence="9" id="KW-1185">Reference proteome</keyword>
<keyword evidence="5 6" id="KW-0472">Membrane</keyword>
<feature type="transmembrane region" description="Helical" evidence="6">
    <location>
        <begin position="56"/>
        <end position="76"/>
    </location>
</feature>
<proteinExistence type="predicted"/>
<dbReference type="Gene3D" id="1.20.1250.20">
    <property type="entry name" value="MFS general substrate transporter like domains"/>
    <property type="match status" value="2"/>
</dbReference>
<dbReference type="PROSITE" id="PS50850">
    <property type="entry name" value="MFS"/>
    <property type="match status" value="1"/>
</dbReference>
<dbReference type="Pfam" id="PF07690">
    <property type="entry name" value="MFS_1"/>
    <property type="match status" value="1"/>
</dbReference>
<dbReference type="InterPro" id="IPR011701">
    <property type="entry name" value="MFS"/>
</dbReference>
<feature type="transmembrane region" description="Helical" evidence="6">
    <location>
        <begin position="228"/>
        <end position="248"/>
    </location>
</feature>
<keyword evidence="2" id="KW-0813">Transport</keyword>
<dbReference type="InterPro" id="IPR051337">
    <property type="entry name" value="OPA_Antiporter"/>
</dbReference>
<dbReference type="InterPro" id="IPR036259">
    <property type="entry name" value="MFS_trans_sf"/>
</dbReference>
<feature type="transmembrane region" description="Helical" evidence="6">
    <location>
        <begin position="142"/>
        <end position="161"/>
    </location>
</feature>
<evidence type="ECO:0000313" key="9">
    <source>
        <dbReference type="Proteomes" id="UP000006035"/>
    </source>
</evidence>
<name>A0ABP2L7N3_9LACO</name>
<keyword evidence="4 6" id="KW-1133">Transmembrane helix</keyword>
<feature type="transmembrane region" description="Helical" evidence="6">
    <location>
        <begin position="16"/>
        <end position="36"/>
    </location>
</feature>
<dbReference type="InterPro" id="IPR000849">
    <property type="entry name" value="Sugar_P_transporter"/>
</dbReference>
<feature type="transmembrane region" description="Helical" evidence="6">
    <location>
        <begin position="111"/>
        <end position="130"/>
    </location>
</feature>
<dbReference type="PANTHER" id="PTHR43826">
    <property type="entry name" value="GLUCOSE-6-PHOSPHATE EXCHANGER SLC37A4"/>
    <property type="match status" value="1"/>
</dbReference>
<feature type="transmembrane region" description="Helical" evidence="6">
    <location>
        <begin position="173"/>
        <end position="192"/>
    </location>
</feature>